<keyword evidence="3" id="KW-1185">Reference proteome</keyword>
<gene>
    <name evidence="2" type="ORF">K431DRAFT_197264</name>
</gene>
<feature type="compositionally biased region" description="Low complexity" evidence="1">
    <location>
        <begin position="115"/>
        <end position="124"/>
    </location>
</feature>
<feature type="non-terminal residue" evidence="2">
    <location>
        <position position="124"/>
    </location>
</feature>
<evidence type="ECO:0000313" key="3">
    <source>
        <dbReference type="Proteomes" id="UP000799441"/>
    </source>
</evidence>
<comment type="caution">
    <text evidence="2">The sequence shown here is derived from an EMBL/GenBank/DDBJ whole genome shotgun (WGS) entry which is preliminary data.</text>
</comment>
<organism evidence="2 3">
    <name type="scientific">Polychaeton citri CBS 116435</name>
    <dbReference type="NCBI Taxonomy" id="1314669"/>
    <lineage>
        <taxon>Eukaryota</taxon>
        <taxon>Fungi</taxon>
        <taxon>Dikarya</taxon>
        <taxon>Ascomycota</taxon>
        <taxon>Pezizomycotina</taxon>
        <taxon>Dothideomycetes</taxon>
        <taxon>Dothideomycetidae</taxon>
        <taxon>Capnodiales</taxon>
        <taxon>Capnodiaceae</taxon>
        <taxon>Polychaeton</taxon>
    </lineage>
</organism>
<dbReference type="Proteomes" id="UP000799441">
    <property type="component" value="Unassembled WGS sequence"/>
</dbReference>
<protein>
    <submittedName>
        <fullName evidence="2">Uncharacterized protein</fullName>
    </submittedName>
</protein>
<proteinExistence type="predicted"/>
<name>A0A9P4UL96_9PEZI</name>
<reference evidence="2" key="1">
    <citation type="journal article" date="2020" name="Stud. Mycol.">
        <title>101 Dothideomycetes genomes: a test case for predicting lifestyles and emergence of pathogens.</title>
        <authorList>
            <person name="Haridas S."/>
            <person name="Albert R."/>
            <person name="Binder M."/>
            <person name="Bloem J."/>
            <person name="Labutti K."/>
            <person name="Salamov A."/>
            <person name="Andreopoulos B."/>
            <person name="Baker S."/>
            <person name="Barry K."/>
            <person name="Bills G."/>
            <person name="Bluhm B."/>
            <person name="Cannon C."/>
            <person name="Castanera R."/>
            <person name="Culley D."/>
            <person name="Daum C."/>
            <person name="Ezra D."/>
            <person name="Gonzalez J."/>
            <person name="Henrissat B."/>
            <person name="Kuo A."/>
            <person name="Liang C."/>
            <person name="Lipzen A."/>
            <person name="Lutzoni F."/>
            <person name="Magnuson J."/>
            <person name="Mondo S."/>
            <person name="Nolan M."/>
            <person name="Ohm R."/>
            <person name="Pangilinan J."/>
            <person name="Park H.-J."/>
            <person name="Ramirez L."/>
            <person name="Alfaro M."/>
            <person name="Sun H."/>
            <person name="Tritt A."/>
            <person name="Yoshinaga Y."/>
            <person name="Zwiers L.-H."/>
            <person name="Turgeon B."/>
            <person name="Goodwin S."/>
            <person name="Spatafora J."/>
            <person name="Crous P."/>
            <person name="Grigoriev I."/>
        </authorList>
    </citation>
    <scope>NUCLEOTIDE SEQUENCE</scope>
    <source>
        <strain evidence="2">CBS 116435</strain>
    </source>
</reference>
<dbReference type="EMBL" id="MU003805">
    <property type="protein sequence ID" value="KAF2719907.1"/>
    <property type="molecule type" value="Genomic_DNA"/>
</dbReference>
<evidence type="ECO:0000256" key="1">
    <source>
        <dbReference type="SAM" id="MobiDB-lite"/>
    </source>
</evidence>
<feature type="region of interest" description="Disordered" evidence="1">
    <location>
        <begin position="100"/>
        <end position="124"/>
    </location>
</feature>
<accession>A0A9P4UL96</accession>
<dbReference type="AlphaFoldDB" id="A0A9P4UL96"/>
<evidence type="ECO:0000313" key="2">
    <source>
        <dbReference type="EMBL" id="KAF2719907.1"/>
    </source>
</evidence>
<sequence length="124" mass="11827">PSAPSGPGNWINREVQSRVAGVGTYAGGLITGVGNGVNAVGTGIGNRIADTTRFWGQGVSGYGNDLKDAVGAGGPRIQTAGNPLGIAGVGQGRGVMKQAGQKAGSITSAGGGAARGSAGNPLGL</sequence>
<feature type="non-terminal residue" evidence="2">
    <location>
        <position position="1"/>
    </location>
</feature>
<dbReference type="OrthoDB" id="3791134at2759"/>